<dbReference type="EMBL" id="FWZX01000044">
    <property type="protein sequence ID" value="SMF81718.1"/>
    <property type="molecule type" value="Genomic_DNA"/>
</dbReference>
<dbReference type="AlphaFoldDB" id="A0A1Y6CV93"/>
<evidence type="ECO:0000313" key="1">
    <source>
        <dbReference type="EMBL" id="SMF81718.1"/>
    </source>
</evidence>
<keyword evidence="2" id="KW-1185">Reference proteome</keyword>
<dbReference type="STRING" id="560819.SAMN05428998_14438"/>
<gene>
    <name evidence="1" type="ORF">SAMN05428998_14438</name>
</gene>
<dbReference type="RefSeq" id="WP_085126743.1">
    <property type="nucleotide sequence ID" value="NZ_FWZX01000044.1"/>
</dbReference>
<dbReference type="Proteomes" id="UP000192917">
    <property type="component" value="Unassembled WGS sequence"/>
</dbReference>
<protein>
    <submittedName>
        <fullName evidence="1">Uncharacterized protein</fullName>
    </submittedName>
</protein>
<accession>A0A1Y6CV93</accession>
<evidence type="ECO:0000313" key="2">
    <source>
        <dbReference type="Proteomes" id="UP000192917"/>
    </source>
</evidence>
<sequence length="128" mass="13189">MQDRDYSADIAKALVTPGGHLKIGRGGFSLYYLNEYGGQSSLSGYDCDAVKQQAIAAGLPVIDSRCVDFDNVAKLAISGPMICVGGTPDPEPWGAFSCAPLVVVARAYAAAGAEVYNLDLEEAAGAAA</sequence>
<name>A0A1Y6CV93_9PROT</name>
<organism evidence="1 2">
    <name type="scientific">Tistlia consotensis USBA 355</name>
    <dbReference type="NCBI Taxonomy" id="560819"/>
    <lineage>
        <taxon>Bacteria</taxon>
        <taxon>Pseudomonadati</taxon>
        <taxon>Pseudomonadota</taxon>
        <taxon>Alphaproteobacteria</taxon>
        <taxon>Rhodospirillales</taxon>
        <taxon>Rhodovibrionaceae</taxon>
        <taxon>Tistlia</taxon>
    </lineage>
</organism>
<proteinExistence type="predicted"/>
<reference evidence="1 2" key="1">
    <citation type="submission" date="2017-04" db="EMBL/GenBank/DDBJ databases">
        <authorList>
            <person name="Afonso C.L."/>
            <person name="Miller P.J."/>
            <person name="Scott M.A."/>
            <person name="Spackman E."/>
            <person name="Goraichik I."/>
            <person name="Dimitrov K.M."/>
            <person name="Suarez D.L."/>
            <person name="Swayne D.E."/>
        </authorList>
    </citation>
    <scope>NUCLEOTIDE SEQUENCE [LARGE SCALE GENOMIC DNA]</scope>
    <source>
        <strain evidence="1 2">USBA 355</strain>
    </source>
</reference>